<protein>
    <submittedName>
        <fullName evidence="1">Uncharacterized protein</fullName>
    </submittedName>
</protein>
<sequence>MIKFEINKFPFALTNDQFSTIAGLVKLDPAQDYDVVEGDGEGRVWLWVHWEKADPDLTPTRYWVEADGNVSLAEDVDWDWQGVGEPTPEPEPDGPPEGMVAVEVEWFRGEQFAGQVWVEEGLEGDAFDEAVEDAIHNLSQPEENSAFAGCSEFDVTKKRIIPKEETNAKA</sequence>
<gene>
    <name evidence="1" type="primary">83</name>
    <name evidence="1" type="ORF">SEA_SILENTRX_83</name>
</gene>
<organism evidence="1 2">
    <name type="scientific">Arthrobacter phage SilentRX</name>
    <dbReference type="NCBI Taxonomy" id="2836091"/>
    <lineage>
        <taxon>Viruses</taxon>
        <taxon>Duplodnaviria</taxon>
        <taxon>Heunggongvirae</taxon>
        <taxon>Uroviricota</taxon>
        <taxon>Caudoviricetes</taxon>
        <taxon>Silentrexvirus</taxon>
        <taxon>Silentrexvirus silentrx</taxon>
    </lineage>
</organism>
<dbReference type="GeneID" id="77932341"/>
<dbReference type="RefSeq" id="YP_010656464.1">
    <property type="nucleotide sequence ID" value="NC_070838.1"/>
</dbReference>
<evidence type="ECO:0000313" key="1">
    <source>
        <dbReference type="EMBL" id="QWY82823.1"/>
    </source>
</evidence>
<keyword evidence="2" id="KW-1185">Reference proteome</keyword>
<name>A0A8F3IP71_9CAUD</name>
<reference evidence="1" key="1">
    <citation type="submission" date="2021-04" db="EMBL/GenBank/DDBJ databases">
        <authorList>
            <person name="Edwards E.G."/>
            <person name="Siddiqui F.A."/>
            <person name="Anastasi R.E."/>
            <person name="Conroy D.J."/>
            <person name="Gerton T.J."/>
            <person name="Laizure I.E."/>
            <person name="Reynolds J.D."/>
            <person name="Ulker M."/>
            <person name="Ouellette S.K."/>
            <person name="Duggan K.O."/>
            <person name="Johnson K.C."/>
            <person name="MacLea K.S."/>
            <person name="Garlena R.A."/>
            <person name="Russell D.A."/>
            <person name="Jacobs-Sera D."/>
            <person name="Hatfull G.F."/>
        </authorList>
    </citation>
    <scope>NUCLEOTIDE SEQUENCE</scope>
</reference>
<proteinExistence type="predicted"/>
<accession>A0A8F3IP71</accession>
<dbReference type="KEGG" id="vg:77932341"/>
<dbReference type="EMBL" id="MW862992">
    <property type="protein sequence ID" value="QWY82823.1"/>
    <property type="molecule type" value="Genomic_DNA"/>
</dbReference>
<evidence type="ECO:0000313" key="2">
    <source>
        <dbReference type="Proteomes" id="UP000693725"/>
    </source>
</evidence>
<dbReference type="Proteomes" id="UP000693725">
    <property type="component" value="Segment"/>
</dbReference>